<gene>
    <name evidence="1" type="ORF">GCM10025759_15970</name>
</gene>
<evidence type="ECO:0000313" key="2">
    <source>
        <dbReference type="Proteomes" id="UP001501083"/>
    </source>
</evidence>
<dbReference type="Proteomes" id="UP001501083">
    <property type="component" value="Unassembled WGS sequence"/>
</dbReference>
<accession>A0ABP9L9S6</accession>
<sequence length="75" mass="8552">MLDRTGWGDAVTEFSSRNGFAPFHSDMGGGWWEVEAGFTGDIDRNRFIYANVGYQVGFDDDRRSWEANLGLRANW</sequence>
<organism evidence="1 2">
    <name type="scientific">Lysobacter panacisoli</name>
    <dbReference type="NCBI Taxonomy" id="1255263"/>
    <lineage>
        <taxon>Bacteria</taxon>
        <taxon>Pseudomonadati</taxon>
        <taxon>Pseudomonadota</taxon>
        <taxon>Gammaproteobacteria</taxon>
        <taxon>Lysobacterales</taxon>
        <taxon>Lysobacteraceae</taxon>
        <taxon>Lysobacter</taxon>
    </lineage>
</organism>
<protein>
    <recommendedName>
        <fullName evidence="3">Autotransporter outer membrane beta-barrel domain-containing protein</fullName>
    </recommendedName>
</protein>
<evidence type="ECO:0000313" key="1">
    <source>
        <dbReference type="EMBL" id="GAA5074105.1"/>
    </source>
</evidence>
<dbReference type="Gene3D" id="2.40.128.130">
    <property type="entry name" value="Autotransporter beta-domain"/>
    <property type="match status" value="1"/>
</dbReference>
<name>A0ABP9L9S6_9GAMM</name>
<dbReference type="NCBIfam" id="TIGR01414">
    <property type="entry name" value="autotrans_barl"/>
    <property type="match status" value="1"/>
</dbReference>
<dbReference type="EMBL" id="BAABKY010000002">
    <property type="protein sequence ID" value="GAA5074105.1"/>
    <property type="molecule type" value="Genomic_DNA"/>
</dbReference>
<dbReference type="SUPFAM" id="SSF103515">
    <property type="entry name" value="Autotransporter"/>
    <property type="match status" value="1"/>
</dbReference>
<proteinExistence type="predicted"/>
<reference evidence="2" key="1">
    <citation type="journal article" date="2019" name="Int. J. Syst. Evol. Microbiol.">
        <title>The Global Catalogue of Microorganisms (GCM) 10K type strain sequencing project: providing services to taxonomists for standard genome sequencing and annotation.</title>
        <authorList>
            <consortium name="The Broad Institute Genomics Platform"/>
            <consortium name="The Broad Institute Genome Sequencing Center for Infectious Disease"/>
            <person name="Wu L."/>
            <person name="Ma J."/>
        </authorList>
    </citation>
    <scope>NUCLEOTIDE SEQUENCE [LARGE SCALE GENOMIC DNA]</scope>
    <source>
        <strain evidence="2">JCM 19212</strain>
    </source>
</reference>
<evidence type="ECO:0008006" key="3">
    <source>
        <dbReference type="Google" id="ProtNLM"/>
    </source>
</evidence>
<keyword evidence="2" id="KW-1185">Reference proteome</keyword>
<dbReference type="InterPro" id="IPR036709">
    <property type="entry name" value="Autotransporte_beta_dom_sf"/>
</dbReference>
<dbReference type="InterPro" id="IPR006315">
    <property type="entry name" value="OM_autotransptr_brl_dom"/>
</dbReference>
<comment type="caution">
    <text evidence="1">The sequence shown here is derived from an EMBL/GenBank/DDBJ whole genome shotgun (WGS) entry which is preliminary data.</text>
</comment>